<evidence type="ECO:0000313" key="1">
    <source>
        <dbReference type="EMBL" id="SCG80661.1"/>
    </source>
</evidence>
<keyword evidence="2" id="KW-1185">Reference proteome</keyword>
<reference evidence="2" key="1">
    <citation type="submission" date="2016-06" db="EMBL/GenBank/DDBJ databases">
        <authorList>
            <person name="Varghese N."/>
            <person name="Submissions Spin"/>
        </authorList>
    </citation>
    <scope>NUCLEOTIDE SEQUENCE [LARGE SCALE GENOMIC DNA]</scope>
    <source>
        <strain evidence="2">DSM 44983</strain>
    </source>
</reference>
<evidence type="ECO:0000313" key="2">
    <source>
        <dbReference type="Proteomes" id="UP000198226"/>
    </source>
</evidence>
<dbReference type="Pfam" id="PF19941">
    <property type="entry name" value="DUF6403"/>
    <property type="match status" value="1"/>
</dbReference>
<organism evidence="1 2">
    <name type="scientific">Micromonospora rifamycinica</name>
    <dbReference type="NCBI Taxonomy" id="291594"/>
    <lineage>
        <taxon>Bacteria</taxon>
        <taxon>Bacillati</taxon>
        <taxon>Actinomycetota</taxon>
        <taxon>Actinomycetes</taxon>
        <taxon>Micromonosporales</taxon>
        <taxon>Micromonosporaceae</taxon>
        <taxon>Micromonospora</taxon>
    </lineage>
</organism>
<proteinExistence type="predicted"/>
<sequence>MAHPYLFWLAGAVLLVAAGVVTTLLPHHRARAEQRRTAWSTARAAIDSAAVSRDAAPGRVPEAERLFARAESLAGARGGPDAAREAAEHARRADRLWREHR</sequence>
<dbReference type="Proteomes" id="UP000198226">
    <property type="component" value="Chromosome I"/>
</dbReference>
<gene>
    <name evidence="1" type="ORF">GA0070623_5157</name>
</gene>
<dbReference type="OrthoDB" id="3406111at2"/>
<dbReference type="RefSeq" id="WP_067306774.1">
    <property type="nucleotide sequence ID" value="NZ_LRMV01000045.1"/>
</dbReference>
<dbReference type="AlphaFoldDB" id="A0A109ILC4"/>
<name>A0A109ILC4_9ACTN</name>
<dbReference type="EMBL" id="LT607752">
    <property type="protein sequence ID" value="SCG80661.1"/>
    <property type="molecule type" value="Genomic_DNA"/>
</dbReference>
<protein>
    <submittedName>
        <fullName evidence="1">Uncharacterized protein</fullName>
    </submittedName>
</protein>
<dbReference type="InterPro" id="IPR045645">
    <property type="entry name" value="DUF6403"/>
</dbReference>
<accession>A0A109ILC4</accession>